<evidence type="ECO:0000256" key="1">
    <source>
        <dbReference type="SAM" id="MobiDB-lite"/>
    </source>
</evidence>
<gene>
    <name evidence="2" type="ORF">PBIL07802_LOCUS16463</name>
</gene>
<feature type="region of interest" description="Disordered" evidence="1">
    <location>
        <begin position="291"/>
        <end position="310"/>
    </location>
</feature>
<reference evidence="2" key="1">
    <citation type="submission" date="2021-01" db="EMBL/GenBank/DDBJ databases">
        <authorList>
            <person name="Corre E."/>
            <person name="Pelletier E."/>
            <person name="Niang G."/>
            <person name="Scheremetjew M."/>
            <person name="Finn R."/>
            <person name="Kale V."/>
            <person name="Holt S."/>
            <person name="Cochrane G."/>
            <person name="Meng A."/>
            <person name="Brown T."/>
            <person name="Cohen L."/>
        </authorList>
    </citation>
    <scope>NUCLEOTIDE SEQUENCE</scope>
    <source>
        <strain evidence="2">NIES-2562</strain>
    </source>
</reference>
<sequence>MAFVQSPAIGGNLTKHALHRFAKHAYKLERNDGGEAFLSQVRQDPHLVSLREEIDLFHATKHYAFVDLPQQNSIIVATRGTFCGEDVPQDFQILAGYFQAVQDLAKNALHDYTSVSKIDGSGSVLTSNIADVIEREKRLRFEGKLITQLPPEHVPCRRLGIEREGILLGDVHRYIIEQRRHLGQQPSRCRWQPPELAYSATNGGQPAAGAAIGGQQKAIIATGHSLGGYLALSLGLRFHSPPVLVHVVAFNPWLLPSPMVGMSSGFEHNCCIIRAKNDPATTLSSTLLPTNLREEGNPCRDKNTVDSEGKKVMGGLNDEWRAKNYAYDSLLPAISSHSMLAFKLKEEEDEPVASLFSNEKRSVISPSWREAAQFLLECNNFAAQVELQKWFDLSQLSFARFMLLLQSLPPPQLPDLPIVNGLTQLPGLAHWGSLSSLSSLSPPVPQFSFAGKKTPKEKNHGAGEDSMAWVRKVGKDVSAWMKKSQPQREIPSTTGVGSDKKWGTSGK</sequence>
<name>A0A7S3DF31_9EUKA</name>
<evidence type="ECO:0000313" key="2">
    <source>
        <dbReference type="EMBL" id="CAE0254221.1"/>
    </source>
</evidence>
<feature type="region of interest" description="Disordered" evidence="1">
    <location>
        <begin position="479"/>
        <end position="507"/>
    </location>
</feature>
<organism evidence="2">
    <name type="scientific">Palpitomonas bilix</name>
    <dbReference type="NCBI Taxonomy" id="652834"/>
    <lineage>
        <taxon>Eukaryota</taxon>
        <taxon>Eukaryota incertae sedis</taxon>
    </lineage>
</organism>
<dbReference type="Gene3D" id="3.40.50.1820">
    <property type="entry name" value="alpha/beta hydrolase"/>
    <property type="match status" value="1"/>
</dbReference>
<accession>A0A7S3DF31</accession>
<proteinExistence type="predicted"/>
<dbReference type="EMBL" id="HBIB01025278">
    <property type="protein sequence ID" value="CAE0254221.1"/>
    <property type="molecule type" value="Transcribed_RNA"/>
</dbReference>
<dbReference type="InterPro" id="IPR029058">
    <property type="entry name" value="AB_hydrolase_fold"/>
</dbReference>
<feature type="compositionally biased region" description="Basic and acidic residues" evidence="1">
    <location>
        <begin position="498"/>
        <end position="507"/>
    </location>
</feature>
<dbReference type="SUPFAM" id="SSF53474">
    <property type="entry name" value="alpha/beta-Hydrolases"/>
    <property type="match status" value="1"/>
</dbReference>
<protein>
    <submittedName>
        <fullName evidence="2">Uncharacterized protein</fullName>
    </submittedName>
</protein>
<dbReference type="AlphaFoldDB" id="A0A7S3DF31"/>
<feature type="compositionally biased region" description="Basic and acidic residues" evidence="1">
    <location>
        <begin position="292"/>
        <end position="310"/>
    </location>
</feature>